<dbReference type="Proteomes" id="UP000014174">
    <property type="component" value="Unassembled WGS sequence"/>
</dbReference>
<evidence type="ECO:0000256" key="1">
    <source>
        <dbReference type="SAM" id="Phobius"/>
    </source>
</evidence>
<keyword evidence="3" id="KW-1185">Reference proteome</keyword>
<organism evidence="2 3">
    <name type="scientific">Arcticibacter svalbardensis MN12-7</name>
    <dbReference type="NCBI Taxonomy" id="1150600"/>
    <lineage>
        <taxon>Bacteria</taxon>
        <taxon>Pseudomonadati</taxon>
        <taxon>Bacteroidota</taxon>
        <taxon>Sphingobacteriia</taxon>
        <taxon>Sphingobacteriales</taxon>
        <taxon>Sphingobacteriaceae</taxon>
        <taxon>Arcticibacter</taxon>
    </lineage>
</organism>
<name>R9GPB2_9SPHI</name>
<protein>
    <submittedName>
        <fullName evidence="2">Uncharacterized protein</fullName>
    </submittedName>
</protein>
<sequence>MMKFDNMEKLSATQSTRLRNIALFLLMIVLIVLVAHEGYDFGQWLKK</sequence>
<dbReference type="AlphaFoldDB" id="R9GPB2"/>
<keyword evidence="1" id="KW-0812">Transmembrane</keyword>
<dbReference type="EMBL" id="AQPN01000116">
    <property type="protein sequence ID" value="EOR93385.1"/>
    <property type="molecule type" value="Genomic_DNA"/>
</dbReference>
<comment type="caution">
    <text evidence="2">The sequence shown here is derived from an EMBL/GenBank/DDBJ whole genome shotgun (WGS) entry which is preliminary data.</text>
</comment>
<gene>
    <name evidence="2" type="ORF">ADIARSV_3464</name>
</gene>
<keyword evidence="1" id="KW-0472">Membrane</keyword>
<evidence type="ECO:0000313" key="3">
    <source>
        <dbReference type="Proteomes" id="UP000014174"/>
    </source>
</evidence>
<evidence type="ECO:0000313" key="2">
    <source>
        <dbReference type="EMBL" id="EOR93385.1"/>
    </source>
</evidence>
<feature type="transmembrane region" description="Helical" evidence="1">
    <location>
        <begin position="21"/>
        <end position="39"/>
    </location>
</feature>
<proteinExistence type="predicted"/>
<keyword evidence="1" id="KW-1133">Transmembrane helix</keyword>
<accession>R9GPB2</accession>
<reference evidence="2 3" key="1">
    <citation type="journal article" date="2013" name="Genome Announc.">
        <title>Draft Genome Sequence of Arcticibacter svalbardensis Strain MN12-7T, a Member of the Family Sphingobacteriaceae Isolated from an Arctic Soil Sample.</title>
        <authorList>
            <person name="Shivaji S."/>
            <person name="Ara S."/>
            <person name="Prasad S."/>
            <person name="Manasa B.P."/>
            <person name="Begum Z."/>
            <person name="Singh A."/>
            <person name="Kumar Pinnaka A."/>
        </authorList>
    </citation>
    <scope>NUCLEOTIDE SEQUENCE [LARGE SCALE GENOMIC DNA]</scope>
    <source>
        <strain evidence="2 3">MN12-7</strain>
    </source>
</reference>